<dbReference type="EC" id="3.4.11.-" evidence="11"/>
<dbReference type="Gene3D" id="1.25.50.20">
    <property type="match status" value="1"/>
</dbReference>
<dbReference type="Gene3D" id="2.60.40.1730">
    <property type="entry name" value="tricorn interacting facor f3 domain"/>
    <property type="match status" value="1"/>
</dbReference>
<comment type="subcellular location">
    <subcellularLocation>
        <location evidence="1">Cell membrane</location>
        <topology evidence="1">Lipid-anchor</topology>
        <topology evidence="1">GPI-anchor</topology>
    </subcellularLocation>
</comment>
<dbReference type="PANTHER" id="PTHR11533">
    <property type="entry name" value="PROTEASE M1 ZINC METALLOPROTEASE"/>
    <property type="match status" value="1"/>
</dbReference>
<keyword evidence="3" id="KW-0336">GPI-anchor</keyword>
<dbReference type="AlphaFoldDB" id="A0A9P0DEG9"/>
<evidence type="ECO:0000256" key="6">
    <source>
        <dbReference type="ARBA" id="ARBA00022801"/>
    </source>
</evidence>
<evidence type="ECO:0000256" key="3">
    <source>
        <dbReference type="ARBA" id="ARBA00022622"/>
    </source>
</evidence>
<dbReference type="InterPro" id="IPR027268">
    <property type="entry name" value="Peptidase_M4/M1_CTD_sf"/>
</dbReference>
<dbReference type="InterPro" id="IPR045357">
    <property type="entry name" value="Aminopeptidase_N-like_N"/>
</dbReference>
<evidence type="ECO:0000256" key="1">
    <source>
        <dbReference type="ARBA" id="ARBA00004609"/>
    </source>
</evidence>
<dbReference type="GO" id="GO:0008270">
    <property type="term" value="F:zinc ion binding"/>
    <property type="evidence" value="ECO:0007669"/>
    <property type="project" value="UniProtKB-UniRule"/>
</dbReference>
<keyword evidence="9" id="KW-0449">Lipoprotein</keyword>
<dbReference type="Pfam" id="PF11838">
    <property type="entry name" value="ERAP1_C"/>
    <property type="match status" value="1"/>
</dbReference>
<accession>A0A9P0DEG9</accession>
<feature type="active site" description="Proton acceptor" evidence="10">
    <location>
        <position position="354"/>
    </location>
</feature>
<evidence type="ECO:0000256" key="10">
    <source>
        <dbReference type="PIRSR" id="PIRSR634016-1"/>
    </source>
</evidence>
<keyword evidence="4 11" id="KW-0645">Protease</keyword>
<dbReference type="Proteomes" id="UP001153737">
    <property type="component" value="Chromosome 12"/>
</dbReference>
<evidence type="ECO:0000259" key="14">
    <source>
        <dbReference type="Pfam" id="PF11838"/>
    </source>
</evidence>
<keyword evidence="17" id="KW-1185">Reference proteome</keyword>
<feature type="domain" description="Aminopeptidase N-like N-terminal" evidence="15">
    <location>
        <begin position="45"/>
        <end position="253"/>
    </location>
</feature>
<keyword evidence="3" id="KW-0472">Membrane</keyword>
<name>A0A9P0DEG9_PHACE</name>
<evidence type="ECO:0000256" key="11">
    <source>
        <dbReference type="RuleBase" id="RU364040"/>
    </source>
</evidence>
<keyword evidence="8 11" id="KW-0482">Metalloprotease</keyword>
<dbReference type="InterPro" id="IPR042097">
    <property type="entry name" value="Aminopeptidase_N-like_N_sf"/>
</dbReference>
<dbReference type="GO" id="GO:0004177">
    <property type="term" value="F:aminopeptidase activity"/>
    <property type="evidence" value="ECO:0007669"/>
    <property type="project" value="UniProtKB-KW"/>
</dbReference>
<keyword evidence="6 11" id="KW-0378">Hydrolase</keyword>
<dbReference type="FunFam" id="1.25.50.20:FF:000005">
    <property type="entry name" value="Aminopeptidase N-like protein"/>
    <property type="match status" value="1"/>
</dbReference>
<keyword evidence="11" id="KW-0031">Aminopeptidase</keyword>
<evidence type="ECO:0000256" key="9">
    <source>
        <dbReference type="ARBA" id="ARBA00023288"/>
    </source>
</evidence>
<dbReference type="Gene3D" id="1.10.390.10">
    <property type="entry name" value="Neutral Protease Domain 2"/>
    <property type="match status" value="1"/>
</dbReference>
<feature type="signal peptide" evidence="12">
    <location>
        <begin position="1"/>
        <end position="19"/>
    </location>
</feature>
<feature type="domain" description="ERAP1-like C-terminal" evidence="14">
    <location>
        <begin position="579"/>
        <end position="902"/>
    </location>
</feature>
<dbReference type="Pfam" id="PF17900">
    <property type="entry name" value="Peptidase_M1_N"/>
    <property type="match status" value="1"/>
</dbReference>
<dbReference type="GO" id="GO:0008237">
    <property type="term" value="F:metallopeptidase activity"/>
    <property type="evidence" value="ECO:0007669"/>
    <property type="project" value="UniProtKB-KW"/>
</dbReference>
<evidence type="ECO:0000313" key="16">
    <source>
        <dbReference type="EMBL" id="CAH1118995.1"/>
    </source>
</evidence>
<dbReference type="InterPro" id="IPR034016">
    <property type="entry name" value="M1_APN-typ"/>
</dbReference>
<dbReference type="GO" id="GO:0005737">
    <property type="term" value="C:cytoplasm"/>
    <property type="evidence" value="ECO:0007669"/>
    <property type="project" value="TreeGrafter"/>
</dbReference>
<dbReference type="GO" id="GO:0098552">
    <property type="term" value="C:side of membrane"/>
    <property type="evidence" value="ECO:0007669"/>
    <property type="project" value="UniProtKB-KW"/>
</dbReference>
<dbReference type="PANTHER" id="PTHR11533:SF18">
    <property type="entry name" value="FI02158P"/>
    <property type="match status" value="1"/>
</dbReference>
<dbReference type="FunFam" id="2.60.40.1910:FF:000013">
    <property type="entry name" value="Aminopeptidase"/>
    <property type="match status" value="1"/>
</dbReference>
<dbReference type="PRINTS" id="PR00756">
    <property type="entry name" value="ALADIPTASE"/>
</dbReference>
<dbReference type="Pfam" id="PF01433">
    <property type="entry name" value="Peptidase_M1"/>
    <property type="match status" value="1"/>
</dbReference>
<dbReference type="GO" id="GO:0006508">
    <property type="term" value="P:proteolysis"/>
    <property type="evidence" value="ECO:0007669"/>
    <property type="project" value="UniProtKB-KW"/>
</dbReference>
<keyword evidence="3" id="KW-0325">Glycoprotein</keyword>
<evidence type="ECO:0000259" key="13">
    <source>
        <dbReference type="Pfam" id="PF01433"/>
    </source>
</evidence>
<evidence type="ECO:0000256" key="8">
    <source>
        <dbReference type="ARBA" id="ARBA00023049"/>
    </source>
</evidence>
<feature type="chain" id="PRO_5040359466" description="Aminopeptidase" evidence="12">
    <location>
        <begin position="20"/>
        <end position="934"/>
    </location>
</feature>
<dbReference type="Gene3D" id="2.60.40.1910">
    <property type="match status" value="1"/>
</dbReference>
<keyword evidence="7 11" id="KW-0862">Zinc</keyword>
<feature type="domain" description="Peptidase M1 membrane alanine aminopeptidase" evidence="13">
    <location>
        <begin position="294"/>
        <end position="495"/>
    </location>
</feature>
<sequence>MMWRFCTLLIFGFQISVNGHMKRSIELIAAHEMVSQEKLSGDTIPTSYHLFLQPFPADGYFEGTVRINVMVNNKSDVIILHADQDLQIHNYNITQLLPPGKKMEGTKMVGNEPELYHPTPLKLKSSKRVKNGSLFIMEHASPLEPGAKLQLYLQFSGKLFNETSEGMFRSSYVDSDTKTKKWFVSTHMRPAMARNVFPCYDEPMYKVPMVVSVARLKTMTAVSNMPRESTKPHETMDDWVWDIFRKSPPMSTFSLGIAISELRHLSYRLSSDKNIHLRVWTRSDFITEVKNVSEKVEASLDVLEKFWGCAFPLPKLDILALPNYKSKRSADSWGVILLNESDLSEQGSWIITNELVYQWLGSLTSPLWWSHAHMNHVLANYVTTYVIKKLNKPDPSRDWYISTLYSVYYEFSKRYPYSNNTHIEHYTQSDKNEFVLRMLNYTLGEKTFVHGMQRFMSDRKFDTFTEDDIWTSLNEQARVDKKLPQAITVNEIAASWISVQRLPLVTVTRNYQDMTAYLRQKVYLRDRPHDIPDQEKLLWWIPVVLVKQDKMNFDDGTPYTWMKKEREIRIDNLPGDDSFIIVNPEEIGPFVVNYDHHNWALLLEYLCSENRENIPVLTRTKLLHDAWNLAYAGDLNFATALNMTLFLKNEREFVVWERFFTMIDHVGRLIDGSPVHTKFRTYVKILLTSLYEELGKEPEKGESDNIANLRRATKRWLLSAGYEPLVREAQESFKQWIESSDEKTPGLHQSYLCPVFKWGTLKEWNLGLERVLQFPATGKSEDRFYLLKNLAGCSVDSQKIEKMLNITVLEQNGNFTDEDISLIFDMLTAGADGYKSLFSFLRNNWDIVKVRFEKKPNLWNTLIDSATTLFKTQDGLDLVSELYVEKQGEFGTAESLIKKGLIKIKEETKWSNENLPVMEKWLDQYIKTNDVRSV</sequence>
<dbReference type="CDD" id="cd09601">
    <property type="entry name" value="M1_APN-Q_like"/>
    <property type="match status" value="1"/>
</dbReference>
<evidence type="ECO:0000256" key="12">
    <source>
        <dbReference type="SAM" id="SignalP"/>
    </source>
</evidence>
<evidence type="ECO:0000256" key="4">
    <source>
        <dbReference type="ARBA" id="ARBA00022670"/>
    </source>
</evidence>
<evidence type="ECO:0000259" key="15">
    <source>
        <dbReference type="Pfam" id="PF17900"/>
    </source>
</evidence>
<dbReference type="EMBL" id="OU896718">
    <property type="protein sequence ID" value="CAH1118995.1"/>
    <property type="molecule type" value="Genomic_DNA"/>
</dbReference>
<reference evidence="16" key="2">
    <citation type="submission" date="2022-10" db="EMBL/GenBank/DDBJ databases">
        <authorList>
            <consortium name="ENA_rothamsted_submissions"/>
            <consortium name="culmorum"/>
            <person name="King R."/>
        </authorList>
    </citation>
    <scope>NUCLEOTIDE SEQUENCE</scope>
</reference>
<dbReference type="SUPFAM" id="SSF55486">
    <property type="entry name" value="Metalloproteases ('zincins'), catalytic domain"/>
    <property type="match status" value="1"/>
</dbReference>
<proteinExistence type="inferred from homology"/>
<dbReference type="GO" id="GO:0005615">
    <property type="term" value="C:extracellular space"/>
    <property type="evidence" value="ECO:0007669"/>
    <property type="project" value="TreeGrafter"/>
</dbReference>
<dbReference type="SUPFAM" id="SSF63737">
    <property type="entry name" value="Leukotriene A4 hydrolase N-terminal domain"/>
    <property type="match status" value="1"/>
</dbReference>
<protein>
    <recommendedName>
        <fullName evidence="11">Aminopeptidase</fullName>
        <ecNumber evidence="11">3.4.11.-</ecNumber>
    </recommendedName>
</protein>
<dbReference type="GO" id="GO:0005886">
    <property type="term" value="C:plasma membrane"/>
    <property type="evidence" value="ECO:0007669"/>
    <property type="project" value="UniProtKB-SubCell"/>
</dbReference>
<keyword evidence="12" id="KW-0732">Signal</keyword>
<gene>
    <name evidence="16" type="ORF">PHAECO_LOCUS3202</name>
</gene>
<dbReference type="InterPro" id="IPR024571">
    <property type="entry name" value="ERAP1-like_C_dom"/>
</dbReference>
<comment type="cofactor">
    <cofactor evidence="11">
        <name>Zn(2+)</name>
        <dbReference type="ChEBI" id="CHEBI:29105"/>
    </cofactor>
    <text evidence="11">Binds 1 zinc ion per subunit.</text>
</comment>
<evidence type="ECO:0000256" key="7">
    <source>
        <dbReference type="ARBA" id="ARBA00022833"/>
    </source>
</evidence>
<evidence type="ECO:0000256" key="2">
    <source>
        <dbReference type="ARBA" id="ARBA00010136"/>
    </source>
</evidence>
<organism evidence="16 17">
    <name type="scientific">Phaedon cochleariae</name>
    <name type="common">Mustard beetle</name>
    <dbReference type="NCBI Taxonomy" id="80249"/>
    <lineage>
        <taxon>Eukaryota</taxon>
        <taxon>Metazoa</taxon>
        <taxon>Ecdysozoa</taxon>
        <taxon>Arthropoda</taxon>
        <taxon>Hexapoda</taxon>
        <taxon>Insecta</taxon>
        <taxon>Pterygota</taxon>
        <taxon>Neoptera</taxon>
        <taxon>Endopterygota</taxon>
        <taxon>Coleoptera</taxon>
        <taxon>Polyphaga</taxon>
        <taxon>Cucujiformia</taxon>
        <taxon>Chrysomeloidea</taxon>
        <taxon>Chrysomelidae</taxon>
        <taxon>Chrysomelinae</taxon>
        <taxon>Chrysomelini</taxon>
        <taxon>Phaedon</taxon>
    </lineage>
</organism>
<comment type="similarity">
    <text evidence="2 11">Belongs to the peptidase M1 family.</text>
</comment>
<dbReference type="InterPro" id="IPR001930">
    <property type="entry name" value="Peptidase_M1"/>
</dbReference>
<evidence type="ECO:0000256" key="5">
    <source>
        <dbReference type="ARBA" id="ARBA00022723"/>
    </source>
</evidence>
<evidence type="ECO:0000313" key="17">
    <source>
        <dbReference type="Proteomes" id="UP001153737"/>
    </source>
</evidence>
<dbReference type="InterPro" id="IPR050344">
    <property type="entry name" value="Peptidase_M1_aminopeptidases"/>
</dbReference>
<keyword evidence="5 11" id="KW-0479">Metal-binding</keyword>
<dbReference type="InterPro" id="IPR014782">
    <property type="entry name" value="Peptidase_M1_dom"/>
</dbReference>
<reference evidence="16" key="1">
    <citation type="submission" date="2022-01" db="EMBL/GenBank/DDBJ databases">
        <authorList>
            <person name="King R."/>
        </authorList>
    </citation>
    <scope>NUCLEOTIDE SEQUENCE</scope>
</reference>